<proteinExistence type="predicted"/>
<keyword evidence="4" id="KW-1185">Reference proteome</keyword>
<organism evidence="2 4">
    <name type="scientific">Cuscuta epithymum</name>
    <dbReference type="NCBI Taxonomy" id="186058"/>
    <lineage>
        <taxon>Eukaryota</taxon>
        <taxon>Viridiplantae</taxon>
        <taxon>Streptophyta</taxon>
        <taxon>Embryophyta</taxon>
        <taxon>Tracheophyta</taxon>
        <taxon>Spermatophyta</taxon>
        <taxon>Magnoliopsida</taxon>
        <taxon>eudicotyledons</taxon>
        <taxon>Gunneridae</taxon>
        <taxon>Pentapetalae</taxon>
        <taxon>asterids</taxon>
        <taxon>lamiids</taxon>
        <taxon>Solanales</taxon>
        <taxon>Convolvulaceae</taxon>
        <taxon>Cuscuteae</taxon>
        <taxon>Cuscuta</taxon>
        <taxon>Cuscuta subgen. Cuscuta</taxon>
    </lineage>
</organism>
<feature type="domain" description="F-box" evidence="1">
    <location>
        <begin position="23"/>
        <end position="75"/>
    </location>
</feature>
<reference evidence="2" key="1">
    <citation type="submission" date="2022-07" db="EMBL/GenBank/DDBJ databases">
        <authorList>
            <person name="Macas J."/>
            <person name="Novak P."/>
            <person name="Neumann P."/>
        </authorList>
    </citation>
    <scope>NUCLEOTIDE SEQUENCE</scope>
</reference>
<dbReference type="SMART" id="SM00256">
    <property type="entry name" value="FBOX"/>
    <property type="match status" value="1"/>
</dbReference>
<evidence type="ECO:0000313" key="3">
    <source>
        <dbReference type="EMBL" id="CAH9113671.1"/>
    </source>
</evidence>
<dbReference type="InterPro" id="IPR013187">
    <property type="entry name" value="F-box-assoc_dom_typ3"/>
</dbReference>
<dbReference type="Pfam" id="PF08268">
    <property type="entry name" value="FBA_3"/>
    <property type="match status" value="1"/>
</dbReference>
<sequence length="435" mass="48989">MERLFQQDDHARQRVRFPNPNLFFQLSLLPQDILFEILIRLGAKSRGKLCCVSKSFRSIITGPSFVEFHRNWSTAADRGTTILFSISAPVDTPKSDDFTDKSVWFKYCSPPEEFYTINYKSLEGNQPLEAKRVRHMDKVGNFSEFRYGSSAGDLICLSDCLDGGKGVICNLRSGQQTALLTTTPDWAVYQTNAFVLLGFDSSSATYKVLKSEFGDPTVKHWVLTLGVDATWREINSSAQFYPGCHYNTSVCINGVLYFYNGRRTKAAVRDFPIVAFDLRSETFRLIALPQAKSVMEAMEQGDMAKSSFVELDGRFTVIRIFQNMLITWSLDMVANSASCWKKHHFLLPFELHGPFQVAGSKTFCTLTTIPTGEIVVLTRTGETCSVWVLFDKFGPEGLIWKKFGINGLGDFSNYGVQAFKAVMVQNLAENVLHPE</sequence>
<dbReference type="Proteomes" id="UP001152523">
    <property type="component" value="Unassembled WGS sequence"/>
</dbReference>
<dbReference type="SUPFAM" id="SSF81383">
    <property type="entry name" value="F-box domain"/>
    <property type="match status" value="1"/>
</dbReference>
<comment type="caution">
    <text evidence="2">The sequence shown here is derived from an EMBL/GenBank/DDBJ whole genome shotgun (WGS) entry which is preliminary data.</text>
</comment>
<dbReference type="PANTHER" id="PTHR31111:SF138">
    <property type="entry name" value="F-BOX ASSOCIATED DOMAIN-CONTAINING PROTEIN"/>
    <property type="match status" value="1"/>
</dbReference>
<dbReference type="Pfam" id="PF00646">
    <property type="entry name" value="F-box"/>
    <property type="match status" value="1"/>
</dbReference>
<dbReference type="AlphaFoldDB" id="A0AAV0E5A8"/>
<dbReference type="InterPro" id="IPR036047">
    <property type="entry name" value="F-box-like_dom_sf"/>
</dbReference>
<dbReference type="InterPro" id="IPR017451">
    <property type="entry name" value="F-box-assoc_interact_dom"/>
</dbReference>
<dbReference type="PANTHER" id="PTHR31111">
    <property type="entry name" value="BNAA05G37150D PROTEIN-RELATED"/>
    <property type="match status" value="1"/>
</dbReference>
<accession>A0AAV0E5A8</accession>
<name>A0AAV0E5A8_9ASTE</name>
<dbReference type="NCBIfam" id="TIGR01640">
    <property type="entry name" value="F_box_assoc_1"/>
    <property type="match status" value="1"/>
</dbReference>
<evidence type="ECO:0000313" key="2">
    <source>
        <dbReference type="EMBL" id="CAH9113669.1"/>
    </source>
</evidence>
<dbReference type="InterPro" id="IPR001810">
    <property type="entry name" value="F-box_dom"/>
</dbReference>
<gene>
    <name evidence="2" type="ORF">CEPIT_LOCUS20396</name>
    <name evidence="3" type="ORF">CEPIT_LOCUS20397</name>
</gene>
<dbReference type="EMBL" id="CAMAPF010000210">
    <property type="protein sequence ID" value="CAH9113669.1"/>
    <property type="molecule type" value="Genomic_DNA"/>
</dbReference>
<dbReference type="EMBL" id="CAMAPF010000210">
    <property type="protein sequence ID" value="CAH9113671.1"/>
    <property type="molecule type" value="Genomic_DNA"/>
</dbReference>
<protein>
    <recommendedName>
        <fullName evidence="1">F-box domain-containing protein</fullName>
    </recommendedName>
</protein>
<dbReference type="PROSITE" id="PS50181">
    <property type="entry name" value="FBOX"/>
    <property type="match status" value="1"/>
</dbReference>
<evidence type="ECO:0000313" key="4">
    <source>
        <dbReference type="Proteomes" id="UP001152523"/>
    </source>
</evidence>
<evidence type="ECO:0000259" key="1">
    <source>
        <dbReference type="PROSITE" id="PS50181"/>
    </source>
</evidence>